<sequence>MEKYKFSNSRIYKINEKLNKKPYKYIYKELLPKKVYDRLQSEIYLLNQKTIAKDWDNILKDYFENKVRGKEIKAKKILTDEKIIWQFWGQGWDYEKLPSVVKICFKSMEKYGRDYTVIRLDNESIKEYLDIPEYILEKLNDKRMGYAHFSDILRFALLSNYGGVWMDATILLTDYISEKYFQMDYFLFQRDENLENKKEWEDYDSIYFSWSKKSKVRMLSSVIFSHKNNKVINTLLDMLMIFWENNDTVPNYFILQILYNELIENYYKNEQCQIISDTFPHEMFRVWFDKYSEERLMEIMKKSDIHKLSFKIENSKRKKDKTFFEYFEKMYRIN</sequence>
<dbReference type="PATRIC" id="fig|157687.3.peg.2318"/>
<comment type="caution">
    <text evidence="1">The sequence shown here is derived from an EMBL/GenBank/DDBJ whole genome shotgun (WGS) entry which is preliminary data.</text>
</comment>
<dbReference type="RefSeq" id="WP_060918736.1">
    <property type="nucleotide sequence ID" value="NZ_KQ960118.1"/>
</dbReference>
<accession>A0A133ZVM1</accession>
<dbReference type="InterPro" id="IPR008441">
    <property type="entry name" value="AfumC-like_glycosyl_Trfase"/>
</dbReference>
<dbReference type="Gene3D" id="3.90.550.20">
    <property type="match status" value="1"/>
</dbReference>
<dbReference type="SUPFAM" id="SSF53448">
    <property type="entry name" value="Nucleotide-diphospho-sugar transferases"/>
    <property type="match status" value="1"/>
</dbReference>
<proteinExistence type="predicted"/>
<protein>
    <submittedName>
        <fullName evidence="1">Capsular polysaccharide synthesis protein</fullName>
    </submittedName>
</protein>
<dbReference type="InterPro" id="IPR029044">
    <property type="entry name" value="Nucleotide-diphossugar_trans"/>
</dbReference>
<dbReference type="GO" id="GO:0016757">
    <property type="term" value="F:glycosyltransferase activity"/>
    <property type="evidence" value="ECO:0007669"/>
    <property type="project" value="InterPro"/>
</dbReference>
<dbReference type="Pfam" id="PF05704">
    <property type="entry name" value="Caps_synth"/>
    <property type="match status" value="1"/>
</dbReference>
<evidence type="ECO:0000313" key="1">
    <source>
        <dbReference type="EMBL" id="KXB59489.1"/>
    </source>
</evidence>
<gene>
    <name evidence="1" type="ORF">HMPREF3180_02312</name>
</gene>
<dbReference type="OrthoDB" id="9802881at2"/>
<keyword evidence="2" id="KW-1185">Reference proteome</keyword>
<dbReference type="EMBL" id="LSDD01000172">
    <property type="protein sequence ID" value="KXB59489.1"/>
    <property type="molecule type" value="Genomic_DNA"/>
</dbReference>
<organism evidence="1 2">
    <name type="scientific">Leptotrichia wadei</name>
    <dbReference type="NCBI Taxonomy" id="157687"/>
    <lineage>
        <taxon>Bacteria</taxon>
        <taxon>Fusobacteriati</taxon>
        <taxon>Fusobacteriota</taxon>
        <taxon>Fusobacteriia</taxon>
        <taxon>Fusobacteriales</taxon>
        <taxon>Leptotrichiaceae</taxon>
        <taxon>Leptotrichia</taxon>
    </lineage>
</organism>
<reference evidence="2" key="1">
    <citation type="submission" date="2016-01" db="EMBL/GenBank/DDBJ databases">
        <authorList>
            <person name="Mitreva M."/>
            <person name="Pepin K.H."/>
            <person name="Mihindukulasuriya K.A."/>
            <person name="Fulton R."/>
            <person name="Fronick C."/>
            <person name="O'Laughlin M."/>
            <person name="Miner T."/>
            <person name="Herter B."/>
            <person name="Rosa B.A."/>
            <person name="Cordes M."/>
            <person name="Tomlinson C."/>
            <person name="Wollam A."/>
            <person name="Palsikar V.B."/>
            <person name="Mardis E.R."/>
            <person name="Wilson R.K."/>
        </authorList>
    </citation>
    <scope>NUCLEOTIDE SEQUENCE [LARGE SCALE GENOMIC DNA]</scope>
    <source>
        <strain evidence="2">KA00185</strain>
    </source>
</reference>
<name>A0A133ZVM1_9FUSO</name>
<dbReference type="AlphaFoldDB" id="A0A133ZVM1"/>
<evidence type="ECO:0000313" key="2">
    <source>
        <dbReference type="Proteomes" id="UP000070483"/>
    </source>
</evidence>
<dbReference type="STRING" id="157687.HMPREF3180_02312"/>
<dbReference type="Proteomes" id="UP000070483">
    <property type="component" value="Unassembled WGS sequence"/>
</dbReference>